<dbReference type="AlphaFoldDB" id="A0A371HA42"/>
<keyword evidence="2" id="KW-1185">Reference proteome</keyword>
<reference evidence="1" key="1">
    <citation type="submission" date="2018-05" db="EMBL/GenBank/DDBJ databases">
        <title>Draft genome of Mucuna pruriens seed.</title>
        <authorList>
            <person name="Nnadi N.E."/>
            <person name="Vos R."/>
            <person name="Hasami M.H."/>
            <person name="Devisetty U.K."/>
            <person name="Aguiy J.C."/>
        </authorList>
    </citation>
    <scope>NUCLEOTIDE SEQUENCE [LARGE SCALE GENOMIC DNA]</scope>
    <source>
        <strain evidence="1">JCA_2017</strain>
    </source>
</reference>
<gene>
    <name evidence="1" type="ORF">CR513_17243</name>
</gene>
<dbReference type="EMBL" id="QJKJ01003171">
    <property type="protein sequence ID" value="RDX99677.1"/>
    <property type="molecule type" value="Genomic_DNA"/>
</dbReference>
<protein>
    <submittedName>
        <fullName evidence="1">Uncharacterized protein</fullName>
    </submittedName>
</protein>
<feature type="non-terminal residue" evidence="1">
    <location>
        <position position="1"/>
    </location>
</feature>
<organism evidence="1 2">
    <name type="scientific">Mucuna pruriens</name>
    <name type="common">Velvet bean</name>
    <name type="synonym">Dolichos pruriens</name>
    <dbReference type="NCBI Taxonomy" id="157652"/>
    <lineage>
        <taxon>Eukaryota</taxon>
        <taxon>Viridiplantae</taxon>
        <taxon>Streptophyta</taxon>
        <taxon>Embryophyta</taxon>
        <taxon>Tracheophyta</taxon>
        <taxon>Spermatophyta</taxon>
        <taxon>Magnoliopsida</taxon>
        <taxon>eudicotyledons</taxon>
        <taxon>Gunneridae</taxon>
        <taxon>Pentapetalae</taxon>
        <taxon>rosids</taxon>
        <taxon>fabids</taxon>
        <taxon>Fabales</taxon>
        <taxon>Fabaceae</taxon>
        <taxon>Papilionoideae</taxon>
        <taxon>50 kb inversion clade</taxon>
        <taxon>NPAAA clade</taxon>
        <taxon>indigoferoid/millettioid clade</taxon>
        <taxon>Phaseoleae</taxon>
        <taxon>Mucuna</taxon>
    </lineage>
</organism>
<dbReference type="Proteomes" id="UP000257109">
    <property type="component" value="Unassembled WGS sequence"/>
</dbReference>
<sequence length="169" mass="19388">MGLTLMSYVGVHMISISARSKSTMQNSGVIVVAEPTTRYKMCTITESMHFSTLKDKNPVTTSICYFGWVDSNIGVTYELGFTLIDLEKAGYKGESFIMAYHAKQIFYVIQRRRMYRSDKDQDISLDLINTPFLIHMPTFNDKNEVDDVHVTHRDHKKAFGKILLFDQVT</sequence>
<dbReference type="OrthoDB" id="1709318at2759"/>
<evidence type="ECO:0000313" key="2">
    <source>
        <dbReference type="Proteomes" id="UP000257109"/>
    </source>
</evidence>
<name>A0A371HA42_MUCPR</name>
<proteinExistence type="predicted"/>
<evidence type="ECO:0000313" key="1">
    <source>
        <dbReference type="EMBL" id="RDX99677.1"/>
    </source>
</evidence>
<accession>A0A371HA42</accession>
<comment type="caution">
    <text evidence="1">The sequence shown here is derived from an EMBL/GenBank/DDBJ whole genome shotgun (WGS) entry which is preliminary data.</text>
</comment>